<dbReference type="Proteomes" id="UP000257109">
    <property type="component" value="Unassembled WGS sequence"/>
</dbReference>
<proteinExistence type="predicted"/>
<dbReference type="EMBL" id="QJKJ01006486">
    <property type="protein sequence ID" value="RDX86565.1"/>
    <property type="molecule type" value="Genomic_DNA"/>
</dbReference>
<feature type="domain" description="Retroviral polymerase SH3-like" evidence="2">
    <location>
        <begin position="286"/>
        <end position="338"/>
    </location>
</feature>
<reference evidence="3" key="1">
    <citation type="submission" date="2018-05" db="EMBL/GenBank/DDBJ databases">
        <title>Draft genome of Mucuna pruriens seed.</title>
        <authorList>
            <person name="Nnadi N.E."/>
            <person name="Vos R."/>
            <person name="Hasami M.H."/>
            <person name="Devisetty U.K."/>
            <person name="Aguiy J.C."/>
        </authorList>
    </citation>
    <scope>NUCLEOTIDE SEQUENCE [LARGE SCALE GENOMIC DNA]</scope>
    <source>
        <strain evidence="3">JCA_2017</strain>
    </source>
</reference>
<dbReference type="Pfam" id="PF25597">
    <property type="entry name" value="SH3_retrovirus"/>
    <property type="match status" value="1"/>
</dbReference>
<dbReference type="OrthoDB" id="1679989at2759"/>
<comment type="caution">
    <text evidence="3">The sequence shown here is derived from an EMBL/GenBank/DDBJ whole genome shotgun (WGS) entry which is preliminary data.</text>
</comment>
<accession>A0A371G7R5</accession>
<feature type="non-terminal residue" evidence="3">
    <location>
        <position position="1"/>
    </location>
</feature>
<dbReference type="Pfam" id="PF14223">
    <property type="entry name" value="Retrotran_gag_2"/>
    <property type="match status" value="1"/>
</dbReference>
<dbReference type="PANTHER" id="PTHR35317">
    <property type="entry name" value="OS04G0629600 PROTEIN"/>
    <property type="match status" value="1"/>
</dbReference>
<evidence type="ECO:0000259" key="2">
    <source>
        <dbReference type="Pfam" id="PF25597"/>
    </source>
</evidence>
<sequence length="420" mass="47697">MSSSTRESKKKDYKTLFLIHQFVDSTKFEKLALANLAKETWDILNNSYGGVDKIKKVKFQSLRRQYELLSMKDQESIRDYFTRIQMLVNLMKACSGKLLDQQIVDKILGILAFQFDHIVVTIEEAKDLQRMQVKELQSSLEAYKQRLLKSSSMRVVAQALNDGGGNKNKKGKWKNKLKDSNEGQKISNQISGGNNYKNNRGHGNFSKKGDKCYSNKGKQKKKVEAQMAQGDSDDLYSDHVLLMVITSDYAKSDFWHLDTRSLGLQKKKGMVHGLSSIDPLKELYEGRKKLDDKGQPMMSFGYDSTSAYKLYNPTSKKIVLSKDVVVDESKGWRWETTTENDKRLVIASTGCKAAFLNEPLEEEVCVCQPPGFEVIEEDKKTLMYATNDACKMQNLATSIAIAKADLSDHNRHSARAHTHE</sequence>
<dbReference type="AlphaFoldDB" id="A0A371G7R5"/>
<keyword evidence="4" id="KW-1185">Reference proteome</keyword>
<evidence type="ECO:0000313" key="3">
    <source>
        <dbReference type="EMBL" id="RDX86565.1"/>
    </source>
</evidence>
<feature type="compositionally biased region" description="Polar residues" evidence="1">
    <location>
        <begin position="183"/>
        <end position="198"/>
    </location>
</feature>
<feature type="region of interest" description="Disordered" evidence="1">
    <location>
        <begin position="160"/>
        <end position="221"/>
    </location>
</feature>
<name>A0A371G7R5_MUCPR</name>
<protein>
    <recommendedName>
        <fullName evidence="2">Retroviral polymerase SH3-like domain-containing protein</fullName>
    </recommendedName>
</protein>
<evidence type="ECO:0000313" key="4">
    <source>
        <dbReference type="Proteomes" id="UP000257109"/>
    </source>
</evidence>
<gene>
    <name evidence="3" type="ORF">CR513_32089</name>
</gene>
<evidence type="ECO:0000256" key="1">
    <source>
        <dbReference type="SAM" id="MobiDB-lite"/>
    </source>
</evidence>
<dbReference type="PANTHER" id="PTHR35317:SF23">
    <property type="entry name" value="OS04G0629600 PROTEIN"/>
    <property type="match status" value="1"/>
</dbReference>
<organism evidence="3 4">
    <name type="scientific">Mucuna pruriens</name>
    <name type="common">Velvet bean</name>
    <name type="synonym">Dolichos pruriens</name>
    <dbReference type="NCBI Taxonomy" id="157652"/>
    <lineage>
        <taxon>Eukaryota</taxon>
        <taxon>Viridiplantae</taxon>
        <taxon>Streptophyta</taxon>
        <taxon>Embryophyta</taxon>
        <taxon>Tracheophyta</taxon>
        <taxon>Spermatophyta</taxon>
        <taxon>Magnoliopsida</taxon>
        <taxon>eudicotyledons</taxon>
        <taxon>Gunneridae</taxon>
        <taxon>Pentapetalae</taxon>
        <taxon>rosids</taxon>
        <taxon>fabids</taxon>
        <taxon>Fabales</taxon>
        <taxon>Fabaceae</taxon>
        <taxon>Papilionoideae</taxon>
        <taxon>50 kb inversion clade</taxon>
        <taxon>NPAAA clade</taxon>
        <taxon>indigoferoid/millettioid clade</taxon>
        <taxon>Phaseoleae</taxon>
        <taxon>Mucuna</taxon>
    </lineage>
</organism>
<dbReference type="InterPro" id="IPR057670">
    <property type="entry name" value="SH3_retrovirus"/>
</dbReference>